<organism evidence="1 2">
    <name type="scientific">Lentinus brumalis</name>
    <dbReference type="NCBI Taxonomy" id="2498619"/>
    <lineage>
        <taxon>Eukaryota</taxon>
        <taxon>Fungi</taxon>
        <taxon>Dikarya</taxon>
        <taxon>Basidiomycota</taxon>
        <taxon>Agaricomycotina</taxon>
        <taxon>Agaricomycetes</taxon>
        <taxon>Polyporales</taxon>
        <taxon>Polyporaceae</taxon>
        <taxon>Lentinus</taxon>
    </lineage>
</organism>
<protein>
    <submittedName>
        <fullName evidence="1">Uncharacterized protein</fullName>
    </submittedName>
</protein>
<dbReference type="OrthoDB" id="2754335at2759"/>
<proteinExistence type="predicted"/>
<sequence>MAHHHCPYNSQRDELNLAPGMQVRAGDVYTVRESVFTPIYDLLRNCLEGDLRSQASQAYHAKVTEQRFKRRPCILMQDYPASSSTPQARRLCLVGTLEHQPISSLPRIFREFCIPVFPHTCAFDDHIHSSPEWEPTDTWVVAIPFDSSRRLLGKWRDEHAGIPARTRAFGTEAMLYLKDRSMEKRAEWIMKCRQDPAFAREHFKECRDHKTPSAERSTDALSMLSGLSKASARTHTRAPFKPQINASMASLAHAFHKIRVSNTSKVSVRSNASNFTLHRDLLMKESANGMDVTAF</sequence>
<evidence type="ECO:0000313" key="1">
    <source>
        <dbReference type="EMBL" id="RDX48681.1"/>
    </source>
</evidence>
<dbReference type="EMBL" id="KZ857410">
    <property type="protein sequence ID" value="RDX48681.1"/>
    <property type="molecule type" value="Genomic_DNA"/>
</dbReference>
<evidence type="ECO:0000313" key="2">
    <source>
        <dbReference type="Proteomes" id="UP000256964"/>
    </source>
</evidence>
<dbReference type="Proteomes" id="UP000256964">
    <property type="component" value="Unassembled WGS sequence"/>
</dbReference>
<keyword evidence="2" id="KW-1185">Reference proteome</keyword>
<name>A0A371D812_9APHY</name>
<accession>A0A371D812</accession>
<dbReference type="AlphaFoldDB" id="A0A371D812"/>
<reference evidence="1 2" key="1">
    <citation type="journal article" date="2018" name="Biotechnol. Biofuels">
        <title>Integrative visual omics of the white-rot fungus Polyporus brumalis exposes the biotechnological potential of its oxidative enzymes for delignifying raw plant biomass.</title>
        <authorList>
            <person name="Miyauchi S."/>
            <person name="Rancon A."/>
            <person name="Drula E."/>
            <person name="Hage H."/>
            <person name="Chaduli D."/>
            <person name="Favel A."/>
            <person name="Grisel S."/>
            <person name="Henrissat B."/>
            <person name="Herpoel-Gimbert I."/>
            <person name="Ruiz-Duenas F.J."/>
            <person name="Chevret D."/>
            <person name="Hainaut M."/>
            <person name="Lin J."/>
            <person name="Wang M."/>
            <person name="Pangilinan J."/>
            <person name="Lipzen A."/>
            <person name="Lesage-Meessen L."/>
            <person name="Navarro D."/>
            <person name="Riley R."/>
            <person name="Grigoriev I.V."/>
            <person name="Zhou S."/>
            <person name="Raouche S."/>
            <person name="Rosso M.N."/>
        </authorList>
    </citation>
    <scope>NUCLEOTIDE SEQUENCE [LARGE SCALE GENOMIC DNA]</scope>
    <source>
        <strain evidence="1 2">BRFM 1820</strain>
    </source>
</reference>
<gene>
    <name evidence="1" type="ORF">OH76DRAFT_1556963</name>
</gene>